<dbReference type="RefSeq" id="WP_206962606.1">
    <property type="nucleotide sequence ID" value="NZ_BAAAJJ010000010.1"/>
</dbReference>
<keyword evidence="6" id="KW-1185">Reference proteome</keyword>
<organism evidence="5 6">
    <name type="scientific">Streptomyces beijiangensis</name>
    <dbReference type="NCBI Taxonomy" id="163361"/>
    <lineage>
        <taxon>Bacteria</taxon>
        <taxon>Bacillati</taxon>
        <taxon>Actinomycetota</taxon>
        <taxon>Actinomycetes</taxon>
        <taxon>Kitasatosporales</taxon>
        <taxon>Streptomycetaceae</taxon>
        <taxon>Streptomyces</taxon>
    </lineage>
</organism>
<dbReference type="Gene3D" id="3.50.50.60">
    <property type="entry name" value="FAD/NAD(P)-binding domain"/>
    <property type="match status" value="1"/>
</dbReference>
<dbReference type="Gene3D" id="3.40.30.120">
    <property type="match status" value="1"/>
</dbReference>
<dbReference type="Pfam" id="PF01494">
    <property type="entry name" value="FAD_binding_3"/>
    <property type="match status" value="1"/>
</dbReference>
<dbReference type="InterPro" id="IPR036188">
    <property type="entry name" value="FAD/NAD-bd_sf"/>
</dbReference>
<dbReference type="Pfam" id="PF21274">
    <property type="entry name" value="Rng_hyd_C"/>
    <property type="match status" value="1"/>
</dbReference>
<dbReference type="AlphaFoldDB" id="A0A939F9Y7"/>
<dbReference type="GO" id="GO:0071949">
    <property type="term" value="F:FAD binding"/>
    <property type="evidence" value="ECO:0007669"/>
    <property type="project" value="InterPro"/>
</dbReference>
<name>A0A939F9Y7_9ACTN</name>
<keyword evidence="5" id="KW-0503">Monooxygenase</keyword>
<dbReference type="PANTHER" id="PTHR43004:SF19">
    <property type="entry name" value="BINDING MONOOXYGENASE, PUTATIVE (JCVI)-RELATED"/>
    <property type="match status" value="1"/>
</dbReference>
<proteinExistence type="predicted"/>
<dbReference type="Gene3D" id="3.30.9.10">
    <property type="entry name" value="D-Amino Acid Oxidase, subunit A, domain 2"/>
    <property type="match status" value="1"/>
</dbReference>
<evidence type="ECO:0000256" key="1">
    <source>
        <dbReference type="ARBA" id="ARBA00001974"/>
    </source>
</evidence>
<dbReference type="Proteomes" id="UP000664167">
    <property type="component" value="Unassembled WGS sequence"/>
</dbReference>
<comment type="caution">
    <text evidence="5">The sequence shown here is derived from an EMBL/GenBank/DDBJ whole genome shotgun (WGS) entry which is preliminary data.</text>
</comment>
<feature type="domain" description="FAD-binding" evidence="4">
    <location>
        <begin position="4"/>
        <end position="368"/>
    </location>
</feature>
<evidence type="ECO:0000256" key="2">
    <source>
        <dbReference type="ARBA" id="ARBA00022630"/>
    </source>
</evidence>
<evidence type="ECO:0000256" key="3">
    <source>
        <dbReference type="ARBA" id="ARBA00022827"/>
    </source>
</evidence>
<protein>
    <submittedName>
        <fullName evidence="5">FAD-dependent monooxygenase</fullName>
    </submittedName>
</protein>
<evidence type="ECO:0000259" key="4">
    <source>
        <dbReference type="Pfam" id="PF01494"/>
    </source>
</evidence>
<dbReference type="GO" id="GO:0016709">
    <property type="term" value="F:oxidoreductase activity, acting on paired donors, with incorporation or reduction of molecular oxygen, NAD(P)H as one donor, and incorporation of one atom of oxygen"/>
    <property type="evidence" value="ECO:0007669"/>
    <property type="project" value="UniProtKB-ARBA"/>
</dbReference>
<dbReference type="InterPro" id="IPR050641">
    <property type="entry name" value="RIFMO-like"/>
</dbReference>
<comment type="cofactor">
    <cofactor evidence="1">
        <name>FAD</name>
        <dbReference type="ChEBI" id="CHEBI:57692"/>
    </cofactor>
</comment>
<dbReference type="EMBL" id="JAFLRJ010000140">
    <property type="protein sequence ID" value="MBO0513180.1"/>
    <property type="molecule type" value="Genomic_DNA"/>
</dbReference>
<keyword evidence="2" id="KW-0285">Flavoprotein</keyword>
<keyword evidence="5" id="KW-0560">Oxidoreductase</keyword>
<accession>A0A939F9Y7</accession>
<keyword evidence="3" id="KW-0274">FAD</keyword>
<dbReference type="InterPro" id="IPR002938">
    <property type="entry name" value="FAD-bd"/>
</dbReference>
<sequence length="531" mass="56091">MRRIPVLIVGGSLTGLSAAVFLGTHAVPGLVVERRDSILAHPKLQGLVPRAMELYRQAGLEPDIRAVAPEAASAGDLLSVRARTLADEHEPLTEAGDEDERAEEAAATASPCAFAPIGQDELEALLVERARKLGGLVQYGTELTGLEQDPDGVTAQLRGPDGTTETVRAQYLIAADGAAGGVRRGLGVRTTGPGTFFHMATMHIRADLSEALRGRSVGMAYLSEPAAGTTLGPLDATGEHWFFATSRPPGSPGTDPETDPAAWVRAATGLPGLDVELLEQVPGSGGRVFTFPVGARVADRYAVGRVFLAGDTAHLMPPTGGLGGLTAVEDVHNLAWKLALVLRGSAGPELLATYETERRPVAERNMRQALARGRTRWQFPGHETDEPLLDFYALTYGYQYRSAAVPGAPDDGAPLLPVTALTAVPGSRAPHIYVSQDADPLSTLDLYGKELVLLVGPDGDLWAEAAARAAELLNTPVETYHLDTDLARPHGLGDQGALLVRPDGFVAWRSAGAADGPDAVFERVLRTLLLR</sequence>
<evidence type="ECO:0000313" key="6">
    <source>
        <dbReference type="Proteomes" id="UP000664167"/>
    </source>
</evidence>
<dbReference type="SUPFAM" id="SSF51905">
    <property type="entry name" value="FAD/NAD(P)-binding domain"/>
    <property type="match status" value="1"/>
</dbReference>
<dbReference type="PRINTS" id="PR00420">
    <property type="entry name" value="RNGMNOXGNASE"/>
</dbReference>
<gene>
    <name evidence="5" type="ORF">J0695_15425</name>
</gene>
<evidence type="ECO:0000313" key="5">
    <source>
        <dbReference type="EMBL" id="MBO0513180.1"/>
    </source>
</evidence>
<dbReference type="PANTHER" id="PTHR43004">
    <property type="entry name" value="TRK SYSTEM POTASSIUM UPTAKE PROTEIN"/>
    <property type="match status" value="1"/>
</dbReference>
<reference evidence="5" key="1">
    <citation type="submission" date="2021-03" db="EMBL/GenBank/DDBJ databases">
        <title>Streptomyces poriferae sp. nov., a novel marine sponge-derived Actinobacteria species with anti-MRSA activity.</title>
        <authorList>
            <person name="Sandoval-Powers M."/>
            <person name="Kralova S."/>
            <person name="Nguyen G.-S."/>
            <person name="Fawwal D."/>
            <person name="Degnes K."/>
            <person name="Klinkenberg G."/>
            <person name="Sletta H."/>
            <person name="Wentzel A."/>
            <person name="Liles M.R."/>
        </authorList>
    </citation>
    <scope>NUCLEOTIDE SEQUENCE</scope>
    <source>
        <strain evidence="5">DSM 41794</strain>
    </source>
</reference>